<sequence length="171" mass="20297">MFKNLKDVSEETRLKLLRWRNSPSVASKMLNSKEITLEEHLFWVRRVVQDVTKNILVAFYDDIPVGIISFRGIDIENQHAEWGFYIGEDKYRGRGLGSFMLREIIRIGFCEFKLRRLYTSVLSTNEKAIAMYVRYGFRIEGCWREHLFRDGKPVDIYWMGMLNTEKRADLS</sequence>
<comment type="caution">
    <text evidence="2">The sequence shown here is derived from an EMBL/GenBank/DDBJ whole genome shotgun (WGS) entry which is preliminary data.</text>
</comment>
<dbReference type="PROSITE" id="PS51186">
    <property type="entry name" value="GNAT"/>
    <property type="match status" value="1"/>
</dbReference>
<feature type="domain" description="N-acetyltransferase" evidence="1">
    <location>
        <begin position="3"/>
        <end position="155"/>
    </location>
</feature>
<accession>D2Z970</accession>
<dbReference type="NCBIfam" id="TIGR03585">
    <property type="entry name" value="PseH"/>
    <property type="match status" value="1"/>
</dbReference>
<dbReference type="EMBL" id="ABTR02000001">
    <property type="protein sequence ID" value="EFC92017.1"/>
    <property type="molecule type" value="Genomic_DNA"/>
</dbReference>
<dbReference type="eggNOG" id="COG1670">
    <property type="taxonomic scope" value="Bacteria"/>
</dbReference>
<dbReference type="SUPFAM" id="SSF55729">
    <property type="entry name" value="Acyl-CoA N-acyltransferases (Nat)"/>
    <property type="match status" value="1"/>
</dbReference>
<organism evidence="2 3">
    <name type="scientific">Dethiosulfovibrio peptidovorans DSM 11002</name>
    <dbReference type="NCBI Taxonomy" id="469381"/>
    <lineage>
        <taxon>Bacteria</taxon>
        <taxon>Thermotogati</taxon>
        <taxon>Synergistota</taxon>
        <taxon>Synergistia</taxon>
        <taxon>Synergistales</taxon>
        <taxon>Dethiosulfovibrionaceae</taxon>
        <taxon>Dethiosulfovibrio</taxon>
    </lineage>
</organism>
<dbReference type="PaxDb" id="469381-Dpep_1993"/>
<dbReference type="Proteomes" id="UP000006427">
    <property type="component" value="Unassembled WGS sequence"/>
</dbReference>
<protein>
    <submittedName>
        <fullName evidence="2">GCN5-related N-acetyltransferase</fullName>
    </submittedName>
</protein>
<dbReference type="InterPro" id="IPR000182">
    <property type="entry name" value="GNAT_dom"/>
</dbReference>
<dbReference type="AlphaFoldDB" id="D2Z970"/>
<gene>
    <name evidence="2" type="ORF">Dpep_1993</name>
</gene>
<dbReference type="STRING" id="469381.Dpep_1993"/>
<dbReference type="GO" id="GO:0016747">
    <property type="term" value="F:acyltransferase activity, transferring groups other than amino-acyl groups"/>
    <property type="evidence" value="ECO:0007669"/>
    <property type="project" value="InterPro"/>
</dbReference>
<dbReference type="CDD" id="cd04301">
    <property type="entry name" value="NAT_SF"/>
    <property type="match status" value="1"/>
</dbReference>
<dbReference type="Pfam" id="PF13420">
    <property type="entry name" value="Acetyltransf_4"/>
    <property type="match status" value="1"/>
</dbReference>
<dbReference type="InterPro" id="IPR020036">
    <property type="entry name" value="PseH"/>
</dbReference>
<proteinExistence type="predicted"/>
<dbReference type="RefSeq" id="WP_005661797.1">
    <property type="nucleotide sequence ID" value="NZ_ABTR02000001.1"/>
</dbReference>
<evidence type="ECO:0000259" key="1">
    <source>
        <dbReference type="PROSITE" id="PS51186"/>
    </source>
</evidence>
<dbReference type="OrthoDB" id="9795206at2"/>
<name>D2Z970_9BACT</name>
<keyword evidence="3" id="KW-1185">Reference proteome</keyword>
<dbReference type="PANTHER" id="PTHR43415">
    <property type="entry name" value="SPERMIDINE N(1)-ACETYLTRANSFERASE"/>
    <property type="match status" value="1"/>
</dbReference>
<dbReference type="InterPro" id="IPR016181">
    <property type="entry name" value="Acyl_CoA_acyltransferase"/>
</dbReference>
<dbReference type="Gene3D" id="3.40.630.30">
    <property type="match status" value="1"/>
</dbReference>
<evidence type="ECO:0000313" key="2">
    <source>
        <dbReference type="EMBL" id="EFC92017.1"/>
    </source>
</evidence>
<evidence type="ECO:0000313" key="3">
    <source>
        <dbReference type="Proteomes" id="UP000006427"/>
    </source>
</evidence>
<dbReference type="PANTHER" id="PTHR43415:SF3">
    <property type="entry name" value="GNAT-FAMILY ACETYLTRANSFERASE"/>
    <property type="match status" value="1"/>
</dbReference>
<reference evidence="2 3" key="1">
    <citation type="journal article" date="2010" name="Stand. Genomic Sci.">
        <title>Permanent draft genome sequence of Dethiosulfovibrio peptidovorans type strain (SEBR 4207).</title>
        <authorList>
            <person name="Labutti K."/>
            <person name="Mayilraj S."/>
            <person name="Clum A."/>
            <person name="Lucas S."/>
            <person name="Glavina Del Rio T."/>
            <person name="Nolan M."/>
            <person name="Tice H."/>
            <person name="Cheng J.F."/>
            <person name="Pitluck S."/>
            <person name="Liolios K."/>
            <person name="Ivanova N."/>
            <person name="Mavromatis K."/>
            <person name="Mikhailova N."/>
            <person name="Pati A."/>
            <person name="Goodwin L."/>
            <person name="Chen A."/>
            <person name="Palaniappan K."/>
            <person name="Land M."/>
            <person name="Hauser L."/>
            <person name="Chang Y.J."/>
            <person name="Jeffries C.D."/>
            <person name="Rohde M."/>
            <person name="Spring S."/>
            <person name="Goker M."/>
            <person name="Woyke T."/>
            <person name="Bristow J."/>
            <person name="Eisen J.A."/>
            <person name="Markowitz V."/>
            <person name="Hugenholtz P."/>
            <person name="Kyrpides N.C."/>
            <person name="Klenk H.P."/>
            <person name="Lapidus A."/>
        </authorList>
    </citation>
    <scope>NUCLEOTIDE SEQUENCE [LARGE SCALE GENOMIC DNA]</scope>
    <source>
        <strain evidence="2 3">DSM 11002</strain>
    </source>
</reference>